<keyword evidence="2" id="KW-0732">Signal</keyword>
<evidence type="ECO:0000256" key="2">
    <source>
        <dbReference type="SAM" id="SignalP"/>
    </source>
</evidence>
<feature type="signal peptide" evidence="2">
    <location>
        <begin position="1"/>
        <end position="26"/>
    </location>
</feature>
<feature type="transmembrane region" description="Helical" evidence="1">
    <location>
        <begin position="65"/>
        <end position="87"/>
    </location>
</feature>
<evidence type="ECO:0000313" key="4">
    <source>
        <dbReference type="RefSeq" id="XP_050946678.1"/>
    </source>
</evidence>
<keyword evidence="1" id="KW-1133">Transmembrane helix</keyword>
<proteinExistence type="predicted"/>
<protein>
    <submittedName>
        <fullName evidence="4">Uncharacterized protein LOC127151260</fullName>
    </submittedName>
</protein>
<dbReference type="RefSeq" id="XP_050946678.1">
    <property type="nucleotide sequence ID" value="XM_051090721.1"/>
</dbReference>
<evidence type="ECO:0000256" key="1">
    <source>
        <dbReference type="SAM" id="Phobius"/>
    </source>
</evidence>
<name>A0ABM3L9G5_CUCME</name>
<evidence type="ECO:0000313" key="3">
    <source>
        <dbReference type="Proteomes" id="UP001652600"/>
    </source>
</evidence>
<dbReference type="GeneID" id="127151260"/>
<organism evidence="3 4">
    <name type="scientific">Cucumis melo</name>
    <name type="common">Muskmelon</name>
    <dbReference type="NCBI Taxonomy" id="3656"/>
    <lineage>
        <taxon>Eukaryota</taxon>
        <taxon>Viridiplantae</taxon>
        <taxon>Streptophyta</taxon>
        <taxon>Embryophyta</taxon>
        <taxon>Tracheophyta</taxon>
        <taxon>Spermatophyta</taxon>
        <taxon>Magnoliopsida</taxon>
        <taxon>eudicotyledons</taxon>
        <taxon>Gunneridae</taxon>
        <taxon>Pentapetalae</taxon>
        <taxon>rosids</taxon>
        <taxon>fabids</taxon>
        <taxon>Cucurbitales</taxon>
        <taxon>Cucurbitaceae</taxon>
        <taxon>Benincaseae</taxon>
        <taxon>Cucumis</taxon>
    </lineage>
</organism>
<keyword evidence="1" id="KW-0472">Membrane</keyword>
<gene>
    <name evidence="4" type="primary">LOC127151260</name>
</gene>
<sequence length="102" mass="11298">MKVWLFIRGKFSIIATHHVLYLVVQAAPVEWAEDEFLQMVLVQVVDMVGKVVMDTIMAPSLMAVLRMVIPISLVNLAVVVEMVVLLAKQQVVGLLIIEVISG</sequence>
<keyword evidence="1" id="KW-0812">Transmembrane</keyword>
<reference evidence="4" key="1">
    <citation type="submission" date="2025-08" db="UniProtKB">
        <authorList>
            <consortium name="RefSeq"/>
        </authorList>
    </citation>
    <scope>IDENTIFICATION</scope>
    <source>
        <tissue evidence="4">Stem</tissue>
    </source>
</reference>
<keyword evidence="3" id="KW-1185">Reference proteome</keyword>
<feature type="chain" id="PRO_5046570823" evidence="2">
    <location>
        <begin position="27"/>
        <end position="102"/>
    </location>
</feature>
<dbReference type="Proteomes" id="UP001652600">
    <property type="component" value="Chromosome 10"/>
</dbReference>
<accession>A0ABM3L9G5</accession>